<evidence type="ECO:0000259" key="11">
    <source>
        <dbReference type="Pfam" id="PF17766"/>
    </source>
</evidence>
<evidence type="ECO:0000259" key="10">
    <source>
        <dbReference type="Pfam" id="PF05922"/>
    </source>
</evidence>
<keyword evidence="4 5" id="KW-0720">Serine protease</keyword>
<evidence type="ECO:0000256" key="6">
    <source>
        <dbReference type="SAM" id="MobiDB-lite"/>
    </source>
</evidence>
<dbReference type="EMBL" id="SLWM01000017">
    <property type="protein sequence ID" value="TCO16447.1"/>
    <property type="molecule type" value="Genomic_DNA"/>
</dbReference>
<dbReference type="InterPro" id="IPR023828">
    <property type="entry name" value="Peptidase_S8_Ser-AS"/>
</dbReference>
<dbReference type="CDD" id="cd04852">
    <property type="entry name" value="Peptidases_S8_3"/>
    <property type="match status" value="1"/>
</dbReference>
<evidence type="ECO:0000256" key="4">
    <source>
        <dbReference type="ARBA" id="ARBA00022825"/>
    </source>
</evidence>
<sequence>MNHLSLRRRTALIAAAVLSTAAFAAPAGNAAQLAPSPGSPPPDDLSSSLRLPKFAPGKYVVTLADQPLATYQGGIAGLKATKPAKGRKVNTSSPDSKAYRTFLDGRHNQVASKVGATATRHYSTAINAFAANLTSAQVGQLSKTPGVVAVTPDQLHKALDDKKPADFLKLSGESGVWSALGGNAEAGKGVVVGVVDTGIWPESASLSGPQLGTKPTAADPYQPYRSGDTIVMHKADGDDFTGACQAGEDFTADLCNTKLISAKFFGDAWLGATPPEAREDWASPRDGGGHGTHTATTAAGKAGVDVAEGGINFGTISGIAPAAKIAVYKALWTGKNDVGSGGYTSDILAAIDQAVADGVDVINYSVGSIFESSHTDPVQLAFLSAASAGIFVSAAGGNSGPYESTLDNTSPWVTTVAASTVAPYESTVVLGNGEKYAGLSTSVASAVSSKPLVTGADARTAASTEYDGSQCLPNTLDSAKVAGKVVVCDRGTGARVDKSAEVKRAGGVGMVLLNLTDQDMVADSHSVPTVHLNTPGSLSVKAYAGTAGATAELVPGNLTSKTTPYPQIADFSSRGPSLSSNGDLLKPDLAAPGVNVLAAVAPPSNDGHSFAFYSGTSMAAPHIAGLAALYLSKHPDWTPMMVKSALMTTTSDVKTATGAVNDDPFARGAGEVQPSKMLTPGLVYDSGDADWLGYLEGNGVNTGTGVPAIDPSNYNTPSIAVGQLVGTQTITRRVTAVTAGVYRATVSVPGMKAVVTPPILNLQAGQTKSFTVKLTLDTGLSNVSTSGWLTWQGANTSVRSPIVVKPTSVVAPTAVSGSGASGSASFEVTAGKAGVPIRAVGVVSAPLVPGDVPAGSADADLPNYPVTVTASTKAVQWNIKTVDPAGSIWLVLYKVVNGQMQALSFVGDGSNQASATLAAPEPGVWGVLAITLSNPPGADTTQYTMQTNVVTGGSGLTVTPSVTPTAGKPFQVTASWSGLPTSQRSTGFVEFPNRAGTVVTIN</sequence>
<dbReference type="PROSITE" id="PS51318">
    <property type="entry name" value="TAT"/>
    <property type="match status" value="1"/>
</dbReference>
<feature type="signal peptide" evidence="7">
    <location>
        <begin position="1"/>
        <end position="24"/>
    </location>
</feature>
<evidence type="ECO:0000259" key="8">
    <source>
        <dbReference type="Pfam" id="PF00082"/>
    </source>
</evidence>
<accession>A0ABY2BFF2</accession>
<dbReference type="Gene3D" id="3.30.70.80">
    <property type="entry name" value="Peptidase S8 propeptide/proteinase inhibitor I9"/>
    <property type="match status" value="1"/>
</dbReference>
<evidence type="ECO:0000256" key="1">
    <source>
        <dbReference type="ARBA" id="ARBA00011073"/>
    </source>
</evidence>
<proteinExistence type="inferred from homology"/>
<keyword evidence="7" id="KW-0732">Signal</keyword>
<dbReference type="Gene3D" id="3.40.50.200">
    <property type="entry name" value="Peptidase S8/S53 domain"/>
    <property type="match status" value="1"/>
</dbReference>
<dbReference type="Gene3D" id="2.60.40.2310">
    <property type="match status" value="1"/>
</dbReference>
<dbReference type="InterPro" id="IPR006311">
    <property type="entry name" value="TAT_signal"/>
</dbReference>
<evidence type="ECO:0000313" key="12">
    <source>
        <dbReference type="EMBL" id="TCO16447.1"/>
    </source>
</evidence>
<feature type="chain" id="PRO_5047232567" evidence="7">
    <location>
        <begin position="25"/>
        <end position="1002"/>
    </location>
</feature>
<keyword evidence="13" id="KW-1185">Reference proteome</keyword>
<dbReference type="Pfam" id="PF02225">
    <property type="entry name" value="PA"/>
    <property type="match status" value="1"/>
</dbReference>
<dbReference type="InterPro" id="IPR003137">
    <property type="entry name" value="PA_domain"/>
</dbReference>
<evidence type="ECO:0000313" key="13">
    <source>
        <dbReference type="Proteomes" id="UP000295818"/>
    </source>
</evidence>
<dbReference type="InterPro" id="IPR000209">
    <property type="entry name" value="Peptidase_S8/S53_dom"/>
</dbReference>
<dbReference type="InterPro" id="IPR045051">
    <property type="entry name" value="SBT"/>
</dbReference>
<feature type="active site" description="Charge relay system" evidence="5">
    <location>
        <position position="290"/>
    </location>
</feature>
<evidence type="ECO:0000256" key="3">
    <source>
        <dbReference type="ARBA" id="ARBA00022801"/>
    </source>
</evidence>
<dbReference type="InterPro" id="IPR010259">
    <property type="entry name" value="S8pro/Inhibitor_I9"/>
</dbReference>
<gene>
    <name evidence="12" type="ORF">EV644_117101</name>
</gene>
<feature type="active site" description="Charge relay system" evidence="5">
    <location>
        <position position="617"/>
    </location>
</feature>
<dbReference type="InterPro" id="IPR036852">
    <property type="entry name" value="Peptidase_S8/S53_dom_sf"/>
</dbReference>
<name>A0ABY2BFF2_9ACTN</name>
<dbReference type="InterPro" id="IPR041469">
    <property type="entry name" value="Subtilisin-like_FN3"/>
</dbReference>
<keyword evidence="3 5" id="KW-0378">Hydrolase</keyword>
<evidence type="ECO:0000256" key="2">
    <source>
        <dbReference type="ARBA" id="ARBA00022670"/>
    </source>
</evidence>
<dbReference type="SUPFAM" id="SSF54897">
    <property type="entry name" value="Protease propeptides/inhibitors"/>
    <property type="match status" value="1"/>
</dbReference>
<dbReference type="Proteomes" id="UP000295818">
    <property type="component" value="Unassembled WGS sequence"/>
</dbReference>
<feature type="domain" description="PA" evidence="9">
    <location>
        <begin position="451"/>
        <end position="533"/>
    </location>
</feature>
<evidence type="ECO:0000256" key="7">
    <source>
        <dbReference type="SAM" id="SignalP"/>
    </source>
</evidence>
<dbReference type="PROSITE" id="PS51892">
    <property type="entry name" value="SUBTILASE"/>
    <property type="match status" value="1"/>
</dbReference>
<dbReference type="Pfam" id="PF17766">
    <property type="entry name" value="fn3_6"/>
    <property type="match status" value="1"/>
</dbReference>
<dbReference type="SUPFAM" id="SSF52743">
    <property type="entry name" value="Subtilisin-like"/>
    <property type="match status" value="1"/>
</dbReference>
<keyword evidence="2 5" id="KW-0645">Protease</keyword>
<evidence type="ECO:0000256" key="5">
    <source>
        <dbReference type="PROSITE-ProRule" id="PRU01240"/>
    </source>
</evidence>
<organism evidence="12 13">
    <name type="scientific">Kribbella orskensis</name>
    <dbReference type="NCBI Taxonomy" id="2512216"/>
    <lineage>
        <taxon>Bacteria</taxon>
        <taxon>Bacillati</taxon>
        <taxon>Actinomycetota</taxon>
        <taxon>Actinomycetes</taxon>
        <taxon>Propionibacteriales</taxon>
        <taxon>Kribbellaceae</taxon>
        <taxon>Kribbella</taxon>
    </lineage>
</organism>
<dbReference type="PANTHER" id="PTHR10795">
    <property type="entry name" value="PROPROTEIN CONVERTASE SUBTILISIN/KEXIN"/>
    <property type="match status" value="1"/>
</dbReference>
<feature type="domain" description="Peptidase S8/S53" evidence="8">
    <location>
        <begin position="187"/>
        <end position="653"/>
    </location>
</feature>
<comment type="caution">
    <text evidence="12">The sequence shown here is derived from an EMBL/GenBank/DDBJ whole genome shotgun (WGS) entry which is preliminary data.</text>
</comment>
<dbReference type="CDD" id="cd02120">
    <property type="entry name" value="PA_subtilisin_like"/>
    <property type="match status" value="1"/>
</dbReference>
<dbReference type="Pfam" id="PF00082">
    <property type="entry name" value="Peptidase_S8"/>
    <property type="match status" value="1"/>
</dbReference>
<feature type="region of interest" description="Disordered" evidence="6">
    <location>
        <begin position="30"/>
        <end position="49"/>
    </location>
</feature>
<feature type="active site" description="Charge relay system" evidence="5">
    <location>
        <position position="196"/>
    </location>
</feature>
<evidence type="ECO:0000259" key="9">
    <source>
        <dbReference type="Pfam" id="PF02225"/>
    </source>
</evidence>
<dbReference type="PROSITE" id="PS00138">
    <property type="entry name" value="SUBTILASE_SER"/>
    <property type="match status" value="1"/>
</dbReference>
<dbReference type="Pfam" id="PF05922">
    <property type="entry name" value="Inhibitor_I9"/>
    <property type="match status" value="1"/>
</dbReference>
<comment type="similarity">
    <text evidence="1 5">Belongs to the peptidase S8 family.</text>
</comment>
<dbReference type="Gene3D" id="3.50.30.30">
    <property type="match status" value="1"/>
</dbReference>
<dbReference type="PRINTS" id="PR00723">
    <property type="entry name" value="SUBTILISIN"/>
</dbReference>
<protein>
    <submittedName>
        <fullName evidence="12">PA domain-containing protein</fullName>
    </submittedName>
</protein>
<dbReference type="InterPro" id="IPR034197">
    <property type="entry name" value="Peptidases_S8_3"/>
</dbReference>
<feature type="domain" description="Inhibitor I9" evidence="10">
    <location>
        <begin position="58"/>
        <end position="155"/>
    </location>
</feature>
<dbReference type="InterPro" id="IPR037045">
    <property type="entry name" value="S8pro/Inhibitor_I9_sf"/>
</dbReference>
<feature type="domain" description="Subtilisin-like protease fibronectin type-III" evidence="11">
    <location>
        <begin position="714"/>
        <end position="804"/>
    </location>
</feature>
<dbReference type="InterPro" id="IPR015500">
    <property type="entry name" value="Peptidase_S8_subtilisin-rel"/>
</dbReference>
<reference evidence="12 13" key="1">
    <citation type="journal article" date="2015" name="Stand. Genomic Sci.">
        <title>Genomic Encyclopedia of Bacterial and Archaeal Type Strains, Phase III: the genomes of soil and plant-associated and newly described type strains.</title>
        <authorList>
            <person name="Whitman W.B."/>
            <person name="Woyke T."/>
            <person name="Klenk H.P."/>
            <person name="Zhou Y."/>
            <person name="Lilburn T.G."/>
            <person name="Beck B.J."/>
            <person name="De Vos P."/>
            <person name="Vandamme P."/>
            <person name="Eisen J.A."/>
            <person name="Garrity G."/>
            <person name="Hugenholtz P."/>
            <person name="Kyrpides N.C."/>
        </authorList>
    </citation>
    <scope>NUCLEOTIDE SEQUENCE [LARGE SCALE GENOMIC DNA]</scope>
    <source>
        <strain evidence="12 13">VKM Ac-2538</strain>
    </source>
</reference>